<gene>
    <name evidence="11" type="primary">LOC113586102</name>
</gene>
<evidence type="ECO:0000256" key="2">
    <source>
        <dbReference type="ARBA" id="ARBA00004607"/>
    </source>
</evidence>
<name>A0A4W4E9Z6_ELEEL</name>
<dbReference type="PANTHER" id="PTHR46507:SF4">
    <property type="entry name" value="SSX FAMILY MEMBER 2 INTERACTING PROTEIN"/>
    <property type="match status" value="1"/>
</dbReference>
<evidence type="ECO:0008006" key="13">
    <source>
        <dbReference type="Google" id="ProtNLM"/>
    </source>
</evidence>
<keyword evidence="4" id="KW-0963">Cytoplasm</keyword>
<reference evidence="11" key="4">
    <citation type="submission" date="2025-08" db="UniProtKB">
        <authorList>
            <consortium name="Ensembl"/>
        </authorList>
    </citation>
    <scope>IDENTIFICATION</scope>
</reference>
<comment type="subcellular location">
    <subcellularLocation>
        <location evidence="1">Cell junction</location>
        <location evidence="1">Adherens junction</location>
    </subcellularLocation>
    <subcellularLocation>
        <location evidence="2">Cytoplasm</location>
        <location evidence="2">Cytoskeleton</location>
        <location evidence="2">Microtubule organizing center</location>
        <location evidence="2">Centrosome</location>
        <location evidence="2">Centriolar satellite</location>
    </subcellularLocation>
</comment>
<dbReference type="GeneTree" id="ENSGT00390000007688"/>
<comment type="similarity">
    <text evidence="3">Belongs to the ADIP family.</text>
</comment>
<dbReference type="GO" id="GO:0035735">
    <property type="term" value="P:intraciliary transport involved in cilium assembly"/>
    <property type="evidence" value="ECO:0007669"/>
    <property type="project" value="TreeGrafter"/>
</dbReference>
<evidence type="ECO:0000313" key="11">
    <source>
        <dbReference type="Ensembl" id="ENSEEEP00000008504.2"/>
    </source>
</evidence>
<evidence type="ECO:0000256" key="3">
    <source>
        <dbReference type="ARBA" id="ARBA00009291"/>
    </source>
</evidence>
<dbReference type="GO" id="GO:0034451">
    <property type="term" value="C:centriolar satellite"/>
    <property type="evidence" value="ECO:0007669"/>
    <property type="project" value="UniProtKB-SubCell"/>
</dbReference>
<organism evidence="11 12">
    <name type="scientific">Electrophorus electricus</name>
    <name type="common">Electric eel</name>
    <name type="synonym">Gymnotus electricus</name>
    <dbReference type="NCBI Taxonomy" id="8005"/>
    <lineage>
        <taxon>Eukaryota</taxon>
        <taxon>Metazoa</taxon>
        <taxon>Chordata</taxon>
        <taxon>Craniata</taxon>
        <taxon>Vertebrata</taxon>
        <taxon>Euteleostomi</taxon>
        <taxon>Actinopterygii</taxon>
        <taxon>Neopterygii</taxon>
        <taxon>Teleostei</taxon>
        <taxon>Ostariophysi</taxon>
        <taxon>Gymnotiformes</taxon>
        <taxon>Gymnotoidei</taxon>
        <taxon>Gymnotidae</taxon>
        <taxon>Electrophorus</taxon>
    </lineage>
</organism>
<evidence type="ECO:0000256" key="1">
    <source>
        <dbReference type="ARBA" id="ARBA00004536"/>
    </source>
</evidence>
<dbReference type="GO" id="GO:0007155">
    <property type="term" value="P:cell adhesion"/>
    <property type="evidence" value="ECO:0007669"/>
    <property type="project" value="UniProtKB-KW"/>
</dbReference>
<dbReference type="InterPro" id="IPR021622">
    <property type="entry name" value="Afadin/alpha-actinin-bd"/>
</dbReference>
<evidence type="ECO:0000256" key="6">
    <source>
        <dbReference type="ARBA" id="ARBA00022949"/>
    </source>
</evidence>
<evidence type="ECO:0000313" key="12">
    <source>
        <dbReference type="Proteomes" id="UP000314983"/>
    </source>
</evidence>
<sequence>MICLIILCTEDINNIYVSSTMPPSRQYSQSTIPLLPFRHYIGNTEFCTENNTSECMLYISQELLALGFPSIFFDLNGLRELDVISALNSMYGLLQMHRRAVGMLAELEVEQLRVSSDLHCQQLTNSKLKDQLELSKKENLRLCERERQLEANTKALHHCLKNEKEEVQKLQNVIASRASQYNHNLKRKEREFGKLKERLNQLLTDKKDKKQGMDVLNYVGRSDGKRSQWKTGKTDSRHESDMYKALLNEFDKHQRELMIENAELKKVLQQIKQEMVGILSPKRQTSDEEEENSFKGTSEMSCEHAREQLSNSIRQQWRKLKDHMANLDNKASLVHLGQGINEEMISKEVHQEEMERLKLEIQQCKDFIHTQQQLLQQQLSTPWDEETAAVLTDCYMLEEKERLKEEWKTFEEQKKNFEMERRTFTEAAIRLGHEVINLIITENFNCNSHMTHCSHNCIPYLCHQWDV</sequence>
<reference evidence="11" key="5">
    <citation type="submission" date="2025-09" db="UniProtKB">
        <authorList>
            <consortium name="Ensembl"/>
        </authorList>
    </citation>
    <scope>IDENTIFICATION</scope>
</reference>
<evidence type="ECO:0000256" key="10">
    <source>
        <dbReference type="SAM" id="MobiDB-lite"/>
    </source>
</evidence>
<evidence type="ECO:0000256" key="4">
    <source>
        <dbReference type="ARBA" id="ARBA00022490"/>
    </source>
</evidence>
<dbReference type="GO" id="GO:0005912">
    <property type="term" value="C:adherens junction"/>
    <property type="evidence" value="ECO:0007669"/>
    <property type="project" value="UniProtKB-SubCell"/>
</dbReference>
<feature type="coiled-coil region" evidence="9">
    <location>
        <begin position="340"/>
        <end position="367"/>
    </location>
</feature>
<keyword evidence="5" id="KW-0130">Cell adhesion</keyword>
<dbReference type="Ensembl" id="ENSEEET00000008610.2">
    <property type="protein sequence ID" value="ENSEEEP00000008504.2"/>
    <property type="gene ID" value="ENSEEEG00000004426.2"/>
</dbReference>
<evidence type="ECO:0000256" key="7">
    <source>
        <dbReference type="ARBA" id="ARBA00023054"/>
    </source>
</evidence>
<reference evidence="12" key="1">
    <citation type="journal article" date="2014" name="Science">
        <title>Nonhuman genetics. Genomic basis for the convergent evolution of electric organs.</title>
        <authorList>
            <person name="Gallant J.R."/>
            <person name="Traeger L.L."/>
            <person name="Volkening J.D."/>
            <person name="Moffett H."/>
            <person name="Chen P.H."/>
            <person name="Novina C.D."/>
            <person name="Phillips G.N.Jr."/>
            <person name="Anand R."/>
            <person name="Wells G.B."/>
            <person name="Pinch M."/>
            <person name="Guth R."/>
            <person name="Unguez G.A."/>
            <person name="Albert J.S."/>
            <person name="Zakon H.H."/>
            <person name="Samanta M.P."/>
            <person name="Sussman M.R."/>
        </authorList>
    </citation>
    <scope>NUCLEOTIDE SEQUENCE [LARGE SCALE GENOMIC DNA]</scope>
</reference>
<keyword evidence="7 9" id="KW-0175">Coiled coil</keyword>
<dbReference type="Pfam" id="PF11559">
    <property type="entry name" value="ADIP"/>
    <property type="match status" value="1"/>
</dbReference>
<keyword evidence="12" id="KW-1185">Reference proteome</keyword>
<dbReference type="PANTHER" id="PTHR46507">
    <property type="entry name" value="AFADIN- AND ALPHA-ACTININ-BINDING PROTEIN"/>
    <property type="match status" value="1"/>
</dbReference>
<feature type="coiled-coil region" evidence="9">
    <location>
        <begin position="243"/>
        <end position="274"/>
    </location>
</feature>
<evidence type="ECO:0000256" key="8">
    <source>
        <dbReference type="ARBA" id="ARBA00023212"/>
    </source>
</evidence>
<reference evidence="11" key="3">
    <citation type="submission" date="2020-05" db="EMBL/GenBank/DDBJ databases">
        <title>Electrophorus electricus (electric eel) genome, fEleEle1, primary haplotype.</title>
        <authorList>
            <person name="Myers G."/>
            <person name="Meyer A."/>
            <person name="Fedrigo O."/>
            <person name="Formenti G."/>
            <person name="Rhie A."/>
            <person name="Tracey A."/>
            <person name="Sims Y."/>
            <person name="Jarvis E.D."/>
        </authorList>
    </citation>
    <scope>NUCLEOTIDE SEQUENCE [LARGE SCALE GENOMIC DNA]</scope>
</reference>
<dbReference type="InterPro" id="IPR052300">
    <property type="entry name" value="Adhesion_Centrosome_assoc"/>
</dbReference>
<keyword evidence="6" id="KW-0965">Cell junction</keyword>
<feature type="region of interest" description="Disordered" evidence="10">
    <location>
        <begin position="281"/>
        <end position="301"/>
    </location>
</feature>
<keyword evidence="8" id="KW-0206">Cytoskeleton</keyword>
<proteinExistence type="inferred from homology"/>
<accession>A0A4W4E9Z6</accession>
<evidence type="ECO:0000256" key="5">
    <source>
        <dbReference type="ARBA" id="ARBA00022889"/>
    </source>
</evidence>
<evidence type="ECO:0000256" key="9">
    <source>
        <dbReference type="SAM" id="Coils"/>
    </source>
</evidence>
<dbReference type="GO" id="GO:0036064">
    <property type="term" value="C:ciliary basal body"/>
    <property type="evidence" value="ECO:0007669"/>
    <property type="project" value="TreeGrafter"/>
</dbReference>
<protein>
    <recommendedName>
        <fullName evidence="13">Synovial sarcoma, X breakpoint 2 interacting protein b</fullName>
    </recommendedName>
</protein>
<reference evidence="12" key="2">
    <citation type="journal article" date="2017" name="Sci. Adv.">
        <title>A tail of two voltages: Proteomic comparison of the three electric organs of the electric eel.</title>
        <authorList>
            <person name="Traeger L.L."/>
            <person name="Sabat G."/>
            <person name="Barrett-Wilt G.A."/>
            <person name="Wells G.B."/>
            <person name="Sussman M.R."/>
        </authorList>
    </citation>
    <scope>NUCLEOTIDE SEQUENCE [LARGE SCALE GENOMIC DNA]</scope>
</reference>
<dbReference type="AlphaFoldDB" id="A0A4W4E9Z6"/>
<feature type="coiled-coil region" evidence="9">
    <location>
        <begin position="160"/>
        <end position="205"/>
    </location>
</feature>
<dbReference type="Proteomes" id="UP000314983">
    <property type="component" value="Chromosome 26"/>
</dbReference>